<reference evidence="1 2" key="2">
    <citation type="journal article" date="2017" name="Front. Plant Sci.">
        <title>Gene Classification and Mining of Molecular Markers Useful in Red Clover (Trifolium pratense) Breeding.</title>
        <authorList>
            <person name="Istvanek J."/>
            <person name="Dluhosova J."/>
            <person name="Dluhos P."/>
            <person name="Patkova L."/>
            <person name="Nedelnik J."/>
            <person name="Repkova J."/>
        </authorList>
    </citation>
    <scope>NUCLEOTIDE SEQUENCE [LARGE SCALE GENOMIC DNA]</scope>
    <source>
        <strain evidence="2">cv. Tatra</strain>
        <tissue evidence="1">Young leaves</tissue>
    </source>
</reference>
<evidence type="ECO:0000313" key="2">
    <source>
        <dbReference type="Proteomes" id="UP000236291"/>
    </source>
</evidence>
<accession>A0A2K3KGW5</accession>
<gene>
    <name evidence="1" type="ORF">L195_g062649</name>
</gene>
<dbReference type="EMBL" id="ASHM01181266">
    <property type="protein sequence ID" value="PNX65534.1"/>
    <property type="molecule type" value="Genomic_DNA"/>
</dbReference>
<name>A0A2K3KGW5_TRIPR</name>
<sequence length="20" mass="2309">MQLDTIFEGSIQDYDDSFGK</sequence>
<reference evidence="1 2" key="1">
    <citation type="journal article" date="2014" name="Am. J. Bot.">
        <title>Genome assembly and annotation for red clover (Trifolium pratense; Fabaceae).</title>
        <authorList>
            <person name="Istvanek J."/>
            <person name="Jaros M."/>
            <person name="Krenek A."/>
            <person name="Repkova J."/>
        </authorList>
    </citation>
    <scope>NUCLEOTIDE SEQUENCE [LARGE SCALE GENOMIC DNA]</scope>
    <source>
        <strain evidence="2">cv. Tatra</strain>
        <tissue evidence="1">Young leaves</tissue>
    </source>
</reference>
<dbReference type="Proteomes" id="UP000236291">
    <property type="component" value="Unassembled WGS sequence"/>
</dbReference>
<dbReference type="AlphaFoldDB" id="A0A2K3KGW5"/>
<comment type="caution">
    <text evidence="1">The sequence shown here is derived from an EMBL/GenBank/DDBJ whole genome shotgun (WGS) entry which is preliminary data.</text>
</comment>
<evidence type="ECO:0000313" key="1">
    <source>
        <dbReference type="EMBL" id="PNX65534.1"/>
    </source>
</evidence>
<organism evidence="1 2">
    <name type="scientific">Trifolium pratense</name>
    <name type="common">Red clover</name>
    <dbReference type="NCBI Taxonomy" id="57577"/>
    <lineage>
        <taxon>Eukaryota</taxon>
        <taxon>Viridiplantae</taxon>
        <taxon>Streptophyta</taxon>
        <taxon>Embryophyta</taxon>
        <taxon>Tracheophyta</taxon>
        <taxon>Spermatophyta</taxon>
        <taxon>Magnoliopsida</taxon>
        <taxon>eudicotyledons</taxon>
        <taxon>Gunneridae</taxon>
        <taxon>Pentapetalae</taxon>
        <taxon>rosids</taxon>
        <taxon>fabids</taxon>
        <taxon>Fabales</taxon>
        <taxon>Fabaceae</taxon>
        <taxon>Papilionoideae</taxon>
        <taxon>50 kb inversion clade</taxon>
        <taxon>NPAAA clade</taxon>
        <taxon>Hologalegina</taxon>
        <taxon>IRL clade</taxon>
        <taxon>Trifolieae</taxon>
        <taxon>Trifolium</taxon>
    </lineage>
</organism>
<protein>
    <submittedName>
        <fullName evidence="1">Uncharacterized protein</fullName>
    </submittedName>
</protein>
<feature type="non-terminal residue" evidence="1">
    <location>
        <position position="20"/>
    </location>
</feature>
<proteinExistence type="predicted"/>